<dbReference type="InterPro" id="IPR004875">
    <property type="entry name" value="DDE_SF_endonuclease_dom"/>
</dbReference>
<evidence type="ECO:0000256" key="6">
    <source>
        <dbReference type="PROSITE-ProRule" id="PRU00134"/>
    </source>
</evidence>
<keyword evidence="4" id="KW-0862">Zinc</keyword>
<evidence type="ECO:0000256" key="3">
    <source>
        <dbReference type="ARBA" id="ARBA00022771"/>
    </source>
</evidence>
<feature type="domain" description="MYND-type" evidence="7">
    <location>
        <begin position="57"/>
        <end position="96"/>
    </location>
</feature>
<dbReference type="PROSITE" id="PS51253">
    <property type="entry name" value="HTH_CENPB"/>
    <property type="match status" value="1"/>
</dbReference>
<evidence type="ECO:0000313" key="9">
    <source>
        <dbReference type="Proteomes" id="UP000887566"/>
    </source>
</evidence>
<dbReference type="GO" id="GO:0005634">
    <property type="term" value="C:nucleus"/>
    <property type="evidence" value="ECO:0007669"/>
    <property type="project" value="UniProtKB-SubCell"/>
</dbReference>
<dbReference type="GO" id="GO:0008270">
    <property type="term" value="F:zinc ion binding"/>
    <property type="evidence" value="ECO:0007669"/>
    <property type="project" value="UniProtKB-KW"/>
</dbReference>
<dbReference type="PANTHER" id="PTHR19303">
    <property type="entry name" value="TRANSPOSON"/>
    <property type="match status" value="1"/>
</dbReference>
<evidence type="ECO:0000256" key="2">
    <source>
        <dbReference type="ARBA" id="ARBA00022723"/>
    </source>
</evidence>
<sequence>MDIVEERKENTAAEVDHRRNDCLQQSNSDKESDKKMLDFRELPYVSAVSSEFWARVCCGCLRSGQLQKCGGCHQALYCSRSCQRRDWSTGQHMHECAVFAWLNDEKRAALLEEVKEFRGLRLVGRLIGRLKMDNGLAAIDDVMDFPRDAAMRNLWNVPVHSDLAHDELYWRAVDLFQRVYRQASQFFAKFSILFSVLLCVLGKGISDQQLLTTSRYIPNCVVIVQDMIGALDSEVADIGAGLYLQVTRFTHGCDADLAISFEGNILRVKSLRAVPNSALLSELSLAWTTLSVPLCTKERRQALRDKIGVGKGCLCRLCLDPDTDDVMRIDQKLEILDALQSQVKTRKELSVEYGCNLSTIARIVQQEQKIRNIALENGNTARKRLRKGNYEELDQAVAVWFRQMRAENAIINGPMILEVAKQFAQKLELSDFKPSNGWLGRWKAKENVTFHKLRGEKGAANQASAAEWIKNVLPALLADYDPKNVYNADESGLFYKALPSGTLAAKGEKPEGGKTQKDRLTALFLCNMDGSDKQVFVIGRSTQSHCFQGKRIPLPYYANAKAWMTGALWTRILLDFDSEMMKQKRKILLFADNAACHKLEEGVVLQNVKIQFLPADATSSVIQPLDQGIIRAFKVYYRQKIVRQQLLALEKGLSLQQFAKTVNVLEALKLVEQSWRLVTPTTIQNCFRKAGFSKTDDMEYPKVEEMVQLQIPENEFSNLVDCDANLECYGELTVRDILEEVCLHRNDDDDEEETQEQELPPPNRKDALAALTVLRAYFEHKNVDLNNVNALENQLCDIFSIANECTICNEPLVVMFNPKEKNKSWCVKCEQATDIAPGKFAEIQLFWTIFLAHGPTSEEKITERALAESLLIKGEKLLHNVRNVVLAKLRLDYASVFLEKDLCALDSDVQRSAIVSQIFQLLTAACRTMSAYDCFKATKQRWLVKIARLYIEIGDSTNAQKWYEQAIVDCSSIISPNATVVFELEREMNEKCRVRQLL</sequence>
<evidence type="ECO:0000256" key="5">
    <source>
        <dbReference type="ARBA" id="ARBA00023125"/>
    </source>
</evidence>
<dbReference type="Pfam" id="PF01753">
    <property type="entry name" value="zf-MYND"/>
    <property type="match status" value="1"/>
</dbReference>
<dbReference type="InterPro" id="IPR002893">
    <property type="entry name" value="Znf_MYND"/>
</dbReference>
<evidence type="ECO:0000256" key="1">
    <source>
        <dbReference type="ARBA" id="ARBA00004123"/>
    </source>
</evidence>
<reference evidence="10" key="1">
    <citation type="submission" date="2022-11" db="UniProtKB">
        <authorList>
            <consortium name="WormBaseParasite"/>
        </authorList>
    </citation>
    <scope>IDENTIFICATION</scope>
</reference>
<dbReference type="AlphaFoldDB" id="A0A914VUY3"/>
<dbReference type="PANTHER" id="PTHR19303:SF73">
    <property type="entry name" value="PROTEIN PDC2"/>
    <property type="match status" value="1"/>
</dbReference>
<proteinExistence type="predicted"/>
<keyword evidence="2" id="KW-0479">Metal-binding</keyword>
<dbReference type="SUPFAM" id="SSF144232">
    <property type="entry name" value="HIT/MYND zinc finger-like"/>
    <property type="match status" value="1"/>
</dbReference>
<dbReference type="InterPro" id="IPR050863">
    <property type="entry name" value="CenT-Element_Derived"/>
</dbReference>
<dbReference type="Gene3D" id="2.170.270.10">
    <property type="entry name" value="SET domain"/>
    <property type="match status" value="1"/>
</dbReference>
<dbReference type="SUPFAM" id="SSF46689">
    <property type="entry name" value="Homeodomain-like"/>
    <property type="match status" value="1"/>
</dbReference>
<evidence type="ECO:0000259" key="7">
    <source>
        <dbReference type="PROSITE" id="PS50865"/>
    </source>
</evidence>
<evidence type="ECO:0000259" key="8">
    <source>
        <dbReference type="PROSITE" id="PS51253"/>
    </source>
</evidence>
<dbReference type="PROSITE" id="PS01360">
    <property type="entry name" value="ZF_MYND_1"/>
    <property type="match status" value="1"/>
</dbReference>
<organism evidence="9 10">
    <name type="scientific">Plectus sambesii</name>
    <dbReference type="NCBI Taxonomy" id="2011161"/>
    <lineage>
        <taxon>Eukaryota</taxon>
        <taxon>Metazoa</taxon>
        <taxon>Ecdysozoa</taxon>
        <taxon>Nematoda</taxon>
        <taxon>Chromadorea</taxon>
        <taxon>Plectida</taxon>
        <taxon>Plectina</taxon>
        <taxon>Plectoidea</taxon>
        <taxon>Plectidae</taxon>
        <taxon>Plectus</taxon>
    </lineage>
</organism>
<evidence type="ECO:0000256" key="4">
    <source>
        <dbReference type="ARBA" id="ARBA00022833"/>
    </source>
</evidence>
<dbReference type="InterPro" id="IPR009057">
    <property type="entry name" value="Homeodomain-like_sf"/>
</dbReference>
<dbReference type="Gene3D" id="1.10.220.160">
    <property type="match status" value="1"/>
</dbReference>
<dbReference type="InterPro" id="IPR046341">
    <property type="entry name" value="SET_dom_sf"/>
</dbReference>
<dbReference type="WBParaSite" id="PSAMB.scaffold244size65234.g3779.t1">
    <property type="protein sequence ID" value="PSAMB.scaffold244size65234.g3779.t1"/>
    <property type="gene ID" value="PSAMB.scaffold244size65234.g3779"/>
</dbReference>
<dbReference type="GO" id="GO:0003677">
    <property type="term" value="F:DNA binding"/>
    <property type="evidence" value="ECO:0007669"/>
    <property type="project" value="UniProtKB-KW"/>
</dbReference>
<comment type="subcellular location">
    <subcellularLocation>
        <location evidence="1">Nucleus</location>
    </subcellularLocation>
</comment>
<dbReference type="Pfam" id="PF03221">
    <property type="entry name" value="HTH_Tnp_Tc5"/>
    <property type="match status" value="1"/>
</dbReference>
<keyword evidence="3 6" id="KW-0863">Zinc-finger</keyword>
<dbReference type="SMART" id="SM00674">
    <property type="entry name" value="CENPB"/>
    <property type="match status" value="1"/>
</dbReference>
<name>A0A914VUY3_9BILA</name>
<dbReference type="Gene3D" id="6.10.140.2220">
    <property type="match status" value="1"/>
</dbReference>
<protein>
    <submittedName>
        <fullName evidence="10">Uncharacterized protein</fullName>
    </submittedName>
</protein>
<evidence type="ECO:0000313" key="10">
    <source>
        <dbReference type="WBParaSite" id="PSAMB.scaffold244size65234.g3779.t1"/>
    </source>
</evidence>
<dbReference type="Pfam" id="PF03184">
    <property type="entry name" value="DDE_1"/>
    <property type="match status" value="1"/>
</dbReference>
<dbReference type="PROSITE" id="PS50865">
    <property type="entry name" value="ZF_MYND_2"/>
    <property type="match status" value="1"/>
</dbReference>
<dbReference type="Gene3D" id="1.10.10.60">
    <property type="entry name" value="Homeodomain-like"/>
    <property type="match status" value="1"/>
</dbReference>
<keyword evidence="5" id="KW-0238">DNA-binding</keyword>
<keyword evidence="9" id="KW-1185">Reference proteome</keyword>
<accession>A0A914VUY3</accession>
<feature type="domain" description="HTH CENPB-type" evidence="8">
    <location>
        <begin position="381"/>
        <end position="452"/>
    </location>
</feature>
<dbReference type="Proteomes" id="UP000887566">
    <property type="component" value="Unplaced"/>
</dbReference>
<dbReference type="InterPro" id="IPR006600">
    <property type="entry name" value="HTH_CenpB_DNA-bd_dom"/>
</dbReference>